<feature type="compositionally biased region" description="Low complexity" evidence="1">
    <location>
        <begin position="287"/>
        <end position="313"/>
    </location>
</feature>
<organism evidence="3 4">
    <name type="scientific">Peribacillus butanolivorans</name>
    <dbReference type="NCBI Taxonomy" id="421767"/>
    <lineage>
        <taxon>Bacteria</taxon>
        <taxon>Bacillati</taxon>
        <taxon>Bacillota</taxon>
        <taxon>Bacilli</taxon>
        <taxon>Bacillales</taxon>
        <taxon>Bacillaceae</taxon>
        <taxon>Peribacillus</taxon>
    </lineage>
</organism>
<name>A0AAX0S7A2_9BACI</name>
<protein>
    <submittedName>
        <fullName evidence="3">Uncharacterized protein</fullName>
    </submittedName>
</protein>
<dbReference type="Proteomes" id="UP000260457">
    <property type="component" value="Chromosome"/>
</dbReference>
<dbReference type="EMBL" id="CP030926">
    <property type="protein sequence ID" value="AXN39563.1"/>
    <property type="molecule type" value="Genomic_DNA"/>
</dbReference>
<keyword evidence="5" id="KW-1185">Reference proteome</keyword>
<dbReference type="RefSeq" id="WP_098174490.1">
    <property type="nucleotide sequence ID" value="NZ_CP030926.1"/>
</dbReference>
<feature type="region of interest" description="Disordered" evidence="1">
    <location>
        <begin position="278"/>
        <end position="313"/>
    </location>
</feature>
<evidence type="ECO:0000313" key="4">
    <source>
        <dbReference type="Proteomes" id="UP000220106"/>
    </source>
</evidence>
<dbReference type="GeneID" id="95399549"/>
<dbReference type="AlphaFoldDB" id="A0AAX0S7A2"/>
<evidence type="ECO:0000313" key="2">
    <source>
        <dbReference type="EMBL" id="AXN39563.1"/>
    </source>
</evidence>
<reference evidence="2 5" key="2">
    <citation type="submission" date="2018-07" db="EMBL/GenBank/DDBJ databases">
        <title>The molecular basis for the intramolecular migration of carboxyl group in the catabolism of para-hydroxybenzoate via gentisate.</title>
        <authorList>
            <person name="Zhao H."/>
            <person name="Xu Y."/>
            <person name="Lin S."/>
            <person name="Spain J.C."/>
            <person name="Zhou N.-Y."/>
        </authorList>
    </citation>
    <scope>NUCLEOTIDE SEQUENCE [LARGE SCALE GENOMIC DNA]</scope>
    <source>
        <strain evidence="2 5">PHB-7a</strain>
    </source>
</reference>
<sequence length="313" mass="36562">MTLFYVILAAIFAVFLVIVVKRRSEPARIERYQNEFGKLYTDTLDVEVTEIVPEALIVQLNKALDYDYMEKVNTEFRLKYPRNSQERVNELWREFKRYLIMAAVFGKVEMFNEVIDELWHIMLNYKKEYDDFCQTFIGQPIQHNPHSQPVFKPEERTLFDFYYVQLFTVDSSSIQKWGKFFKHDKGKELLHEFETLELEQLKEKYMRTPTSIEAEQTFECFTSLFKENRPKIVLDWRERYDQTDYAAPAYFIYASSDNHDTDFNDIFGVEAATTSSDSINVNHGGDHSSTYDSGSSSGSDSSSSCSSCSSCSS</sequence>
<proteinExistence type="predicted"/>
<evidence type="ECO:0000313" key="5">
    <source>
        <dbReference type="Proteomes" id="UP000260457"/>
    </source>
</evidence>
<reference evidence="3 4" key="1">
    <citation type="submission" date="2017-09" db="EMBL/GenBank/DDBJ databases">
        <title>Large-scale bioinformatics analysis of Bacillus genomes uncovers conserved roles of natural products in bacterial physiology.</title>
        <authorList>
            <consortium name="Agbiome Team Llc"/>
            <person name="Bleich R.M."/>
            <person name="Kirk G.J."/>
            <person name="Santa Maria K.C."/>
            <person name="Allen S.E."/>
            <person name="Farag S."/>
            <person name="Shank E.A."/>
            <person name="Bowers A."/>
        </authorList>
    </citation>
    <scope>NUCLEOTIDE SEQUENCE [LARGE SCALE GENOMIC DNA]</scope>
    <source>
        <strain evidence="3 4">AFS003229</strain>
    </source>
</reference>
<dbReference type="EMBL" id="NUEQ01000003">
    <property type="protein sequence ID" value="PEJ38119.1"/>
    <property type="molecule type" value="Genomic_DNA"/>
</dbReference>
<dbReference type="Proteomes" id="UP000220106">
    <property type="component" value="Unassembled WGS sequence"/>
</dbReference>
<accession>A0AAX0S7A2</accession>
<evidence type="ECO:0000256" key="1">
    <source>
        <dbReference type="SAM" id="MobiDB-lite"/>
    </source>
</evidence>
<gene>
    <name evidence="3" type="ORF">CN689_00550</name>
    <name evidence="2" type="ORF">DTO10_15035</name>
</gene>
<evidence type="ECO:0000313" key="3">
    <source>
        <dbReference type="EMBL" id="PEJ38119.1"/>
    </source>
</evidence>
<dbReference type="KEGG" id="pbut:DTO10_15035"/>